<evidence type="ECO:0000256" key="2">
    <source>
        <dbReference type="ARBA" id="ARBA00010651"/>
    </source>
</evidence>
<dbReference type="GO" id="GO:0046872">
    <property type="term" value="F:metal ion binding"/>
    <property type="evidence" value="ECO:0007669"/>
    <property type="project" value="UniProtKB-KW"/>
</dbReference>
<dbReference type="InterPro" id="IPR037008">
    <property type="entry name" value="bc1_Rieske_TM_sf"/>
</dbReference>
<keyword evidence="8" id="KW-0411">Iron-sulfur</keyword>
<evidence type="ECO:0000256" key="7">
    <source>
        <dbReference type="ARBA" id="ARBA00023004"/>
    </source>
</evidence>
<dbReference type="Pfam" id="PF00355">
    <property type="entry name" value="Rieske"/>
    <property type="match status" value="1"/>
</dbReference>
<reference evidence="14" key="1">
    <citation type="journal article" date="2020" name="Ecol. Evol.">
        <title>Genome structure and content of the rice root-knot nematode (Meloidogyne graminicola).</title>
        <authorList>
            <person name="Phan N.T."/>
            <person name="Danchin E.G.J."/>
            <person name="Klopp C."/>
            <person name="Perfus-Barbeoch L."/>
            <person name="Kozlowski D.K."/>
            <person name="Koutsovoulos G.D."/>
            <person name="Lopez-Roques C."/>
            <person name="Bouchez O."/>
            <person name="Zahm M."/>
            <person name="Besnard G."/>
            <person name="Bellafiore S."/>
        </authorList>
    </citation>
    <scope>NUCLEOTIDE SEQUENCE</scope>
    <source>
        <strain evidence="14">VN-18</strain>
    </source>
</reference>
<dbReference type="EC" id="7.1.1.8" evidence="11"/>
<organism evidence="14 15">
    <name type="scientific">Meloidogyne graminicola</name>
    <dbReference type="NCBI Taxonomy" id="189291"/>
    <lineage>
        <taxon>Eukaryota</taxon>
        <taxon>Metazoa</taxon>
        <taxon>Ecdysozoa</taxon>
        <taxon>Nematoda</taxon>
        <taxon>Chromadorea</taxon>
        <taxon>Rhabditida</taxon>
        <taxon>Tylenchina</taxon>
        <taxon>Tylenchomorpha</taxon>
        <taxon>Tylenchoidea</taxon>
        <taxon>Meloidogynidae</taxon>
        <taxon>Meloidogyninae</taxon>
        <taxon>Meloidogyne</taxon>
    </lineage>
</organism>
<evidence type="ECO:0000256" key="6">
    <source>
        <dbReference type="ARBA" id="ARBA00022989"/>
    </source>
</evidence>
<dbReference type="PROSITE" id="PS51296">
    <property type="entry name" value="RIESKE"/>
    <property type="match status" value="1"/>
</dbReference>
<dbReference type="InterPro" id="IPR036922">
    <property type="entry name" value="Rieske_2Fe-2S_sf"/>
</dbReference>
<sequence length="240" mass="26663">MINVLSKTKRPLFDTIKSTLSICSIDKRNASHTDIVFPNFDDYRLDSVKNPIGPESSQSVDDRRGTPSAIVYGVGGACSLMAAKFVINTAVEYKSMPADMKAMASIEINLDEVPEGRTKTFEWRGKPIFVKHRTESEIKREQAVDVSQLRDPQKDEDRVQRPEWSILVGVCTHLGCIPISGMGEFGGYFCPCHGSHYDGSGRIRKGPAPANLEIPDYQFVNDNTVNAKNYLLFSLAINIC</sequence>
<evidence type="ECO:0000313" key="14">
    <source>
        <dbReference type="EMBL" id="KAF7637666.1"/>
    </source>
</evidence>
<evidence type="ECO:0000313" key="15">
    <source>
        <dbReference type="Proteomes" id="UP000605970"/>
    </source>
</evidence>
<name>A0A8S9ZVQ2_9BILA</name>
<keyword evidence="6" id="KW-1133">Transmembrane helix</keyword>
<evidence type="ECO:0000256" key="5">
    <source>
        <dbReference type="ARBA" id="ARBA00022723"/>
    </source>
</evidence>
<evidence type="ECO:0000259" key="13">
    <source>
        <dbReference type="PROSITE" id="PS51296"/>
    </source>
</evidence>
<keyword evidence="12" id="KW-0679">Respiratory chain</keyword>
<dbReference type="GO" id="GO:0005743">
    <property type="term" value="C:mitochondrial inner membrane"/>
    <property type="evidence" value="ECO:0007669"/>
    <property type="project" value="UniProtKB-SubCell"/>
</dbReference>
<comment type="miscellaneous">
    <text evidence="11">The Rieske protein is a high potential 2Fe-2S protein.</text>
</comment>
<keyword evidence="10" id="KW-1015">Disulfide bond</keyword>
<dbReference type="NCBIfam" id="TIGR01416">
    <property type="entry name" value="Rieske_proteo"/>
    <property type="match status" value="1"/>
</dbReference>
<evidence type="ECO:0000256" key="12">
    <source>
        <dbReference type="RuleBase" id="RU004495"/>
    </source>
</evidence>
<dbReference type="InterPro" id="IPR017941">
    <property type="entry name" value="Rieske_2Fe-2S"/>
</dbReference>
<protein>
    <recommendedName>
        <fullName evidence="11">Cytochrome b-c1 complex subunit Rieske, mitochondrial</fullName>
        <ecNumber evidence="11">7.1.1.8</ecNumber>
    </recommendedName>
</protein>
<comment type="cofactor">
    <cofactor evidence="11">
        <name>[2Fe-2S] cluster</name>
        <dbReference type="ChEBI" id="CHEBI:190135"/>
    </cofactor>
    <text evidence="11">Binds 1 [2Fe-2S] cluster per subunit.</text>
</comment>
<dbReference type="Proteomes" id="UP000605970">
    <property type="component" value="Unassembled WGS sequence"/>
</dbReference>
<keyword evidence="11" id="KW-0249">Electron transport</keyword>
<comment type="subcellular location">
    <subcellularLocation>
        <location evidence="1">Membrane</location>
        <topology evidence="1">Single-pass membrane protein</topology>
    </subcellularLocation>
    <subcellularLocation>
        <location evidence="12">Mitochondrion inner membrane</location>
    </subcellularLocation>
</comment>
<dbReference type="AlphaFoldDB" id="A0A8S9ZVQ2"/>
<keyword evidence="12" id="KW-0496">Mitochondrion</keyword>
<keyword evidence="11" id="KW-0813">Transport</keyword>
<keyword evidence="4" id="KW-0001">2Fe-2S</keyword>
<dbReference type="GO" id="GO:0051537">
    <property type="term" value="F:2 iron, 2 sulfur cluster binding"/>
    <property type="evidence" value="ECO:0007669"/>
    <property type="project" value="UniProtKB-KW"/>
</dbReference>
<dbReference type="InterPro" id="IPR006317">
    <property type="entry name" value="Ubiquinol_cyt_c_Rdtase_Fe-S-su"/>
</dbReference>
<comment type="similarity">
    <text evidence="2">Belongs to the Rieske iron-sulfur protein family.</text>
</comment>
<dbReference type="SUPFAM" id="SSF81502">
    <property type="entry name" value="ISP transmembrane anchor"/>
    <property type="match status" value="1"/>
</dbReference>
<evidence type="ECO:0000256" key="9">
    <source>
        <dbReference type="ARBA" id="ARBA00023136"/>
    </source>
</evidence>
<dbReference type="SUPFAM" id="SSF50022">
    <property type="entry name" value="ISP domain"/>
    <property type="match status" value="1"/>
</dbReference>
<keyword evidence="5" id="KW-0479">Metal-binding</keyword>
<dbReference type="OrthoDB" id="10255969at2759"/>
<dbReference type="CDD" id="cd03470">
    <property type="entry name" value="Rieske_cytochrome_bc1"/>
    <property type="match status" value="1"/>
</dbReference>
<evidence type="ECO:0000256" key="8">
    <source>
        <dbReference type="ARBA" id="ARBA00023014"/>
    </source>
</evidence>
<dbReference type="Gene3D" id="1.20.5.270">
    <property type="entry name" value="Ubiquinol cytochrome reductase, transmembrane domain"/>
    <property type="match status" value="1"/>
</dbReference>
<keyword evidence="9" id="KW-0472">Membrane</keyword>
<dbReference type="GO" id="GO:0008121">
    <property type="term" value="F:quinol-cytochrome-c reductase activity"/>
    <property type="evidence" value="ECO:0007669"/>
    <property type="project" value="UniProtKB-EC"/>
</dbReference>
<feature type="domain" description="Rieske" evidence="13">
    <location>
        <begin position="130"/>
        <end position="226"/>
    </location>
</feature>
<dbReference type="PRINTS" id="PR00162">
    <property type="entry name" value="RIESKE"/>
</dbReference>
<comment type="caution">
    <text evidence="14">The sequence shown here is derived from an EMBL/GenBank/DDBJ whole genome shotgun (WGS) entry which is preliminary data.</text>
</comment>
<evidence type="ECO:0000256" key="1">
    <source>
        <dbReference type="ARBA" id="ARBA00004167"/>
    </source>
</evidence>
<dbReference type="InterPro" id="IPR014349">
    <property type="entry name" value="Rieske_Fe-S_prot"/>
</dbReference>
<accession>A0A8S9ZVQ2</accession>
<evidence type="ECO:0000256" key="11">
    <source>
        <dbReference type="RuleBase" id="RU004494"/>
    </source>
</evidence>
<keyword evidence="3" id="KW-0812">Transmembrane</keyword>
<keyword evidence="15" id="KW-1185">Reference proteome</keyword>
<evidence type="ECO:0000256" key="10">
    <source>
        <dbReference type="ARBA" id="ARBA00023157"/>
    </source>
</evidence>
<keyword evidence="7" id="KW-0408">Iron</keyword>
<dbReference type="Pfam" id="PF02921">
    <property type="entry name" value="UCR_TM"/>
    <property type="match status" value="1"/>
</dbReference>
<dbReference type="PANTHER" id="PTHR10134">
    <property type="entry name" value="CYTOCHROME B-C1 COMPLEX SUBUNIT RIESKE, MITOCHONDRIAL"/>
    <property type="match status" value="1"/>
</dbReference>
<comment type="catalytic activity">
    <reaction evidence="11">
        <text>a quinol + 2 Fe(III)-[cytochrome c](out) = a quinone + 2 Fe(II)-[cytochrome c](out) + 2 H(+)(out)</text>
        <dbReference type="Rhea" id="RHEA:11484"/>
        <dbReference type="Rhea" id="RHEA-COMP:10350"/>
        <dbReference type="Rhea" id="RHEA-COMP:14399"/>
        <dbReference type="ChEBI" id="CHEBI:15378"/>
        <dbReference type="ChEBI" id="CHEBI:24646"/>
        <dbReference type="ChEBI" id="CHEBI:29033"/>
        <dbReference type="ChEBI" id="CHEBI:29034"/>
        <dbReference type="ChEBI" id="CHEBI:132124"/>
        <dbReference type="EC" id="7.1.1.8"/>
    </reaction>
</comment>
<proteinExistence type="inferred from homology"/>
<dbReference type="EMBL" id="JABEBT010000018">
    <property type="protein sequence ID" value="KAF7637666.1"/>
    <property type="molecule type" value="Genomic_DNA"/>
</dbReference>
<dbReference type="Gene3D" id="2.102.10.10">
    <property type="entry name" value="Rieske [2Fe-2S] iron-sulphur domain"/>
    <property type="match status" value="1"/>
</dbReference>
<dbReference type="InterPro" id="IPR005805">
    <property type="entry name" value="Rieske_Fe-S_prot_C"/>
</dbReference>
<dbReference type="FunFam" id="2.102.10.10:FF:000001">
    <property type="entry name" value="Cytochrome b-c1 complex subunit Rieske, mitochondrial"/>
    <property type="match status" value="1"/>
</dbReference>
<evidence type="ECO:0000256" key="3">
    <source>
        <dbReference type="ARBA" id="ARBA00022692"/>
    </source>
</evidence>
<evidence type="ECO:0000256" key="4">
    <source>
        <dbReference type="ARBA" id="ARBA00022714"/>
    </source>
</evidence>
<dbReference type="InterPro" id="IPR004192">
    <property type="entry name" value="Rieske_TM"/>
</dbReference>
<gene>
    <name evidence="14" type="ORF">Mgra_00002925</name>
</gene>